<organism evidence="1 2">
    <name type="scientific">Caenimonas sedimenti</name>
    <dbReference type="NCBI Taxonomy" id="2596921"/>
    <lineage>
        <taxon>Bacteria</taxon>
        <taxon>Pseudomonadati</taxon>
        <taxon>Pseudomonadota</taxon>
        <taxon>Betaproteobacteria</taxon>
        <taxon>Burkholderiales</taxon>
        <taxon>Comamonadaceae</taxon>
        <taxon>Caenimonas</taxon>
    </lineage>
</organism>
<name>A0A562ZW63_9BURK</name>
<dbReference type="RefSeq" id="WP_145890099.1">
    <property type="nucleotide sequence ID" value="NZ_VOBQ01000002.1"/>
</dbReference>
<evidence type="ECO:0000313" key="1">
    <source>
        <dbReference type="EMBL" id="TWO72859.1"/>
    </source>
</evidence>
<comment type="caution">
    <text evidence="1">The sequence shown here is derived from an EMBL/GenBank/DDBJ whole genome shotgun (WGS) entry which is preliminary data.</text>
</comment>
<evidence type="ECO:0000313" key="2">
    <source>
        <dbReference type="Proteomes" id="UP000318199"/>
    </source>
</evidence>
<dbReference type="Proteomes" id="UP000318199">
    <property type="component" value="Unassembled WGS sequence"/>
</dbReference>
<proteinExistence type="predicted"/>
<sequence>MPLSQHVESYRFWDIVQLWSQEQLAHEYVVARAMARGVLRDGLRVQSVDPRWTNPGTFELRGAPLVGFVARDGVLPVFIRAAALAHLRQIVERGGQPDPSLLHEEFVTKQDFGAWLAREHLPVPTFWFAVGRPETVS</sequence>
<dbReference type="EMBL" id="VOBQ01000002">
    <property type="protein sequence ID" value="TWO72859.1"/>
    <property type="molecule type" value="Genomic_DNA"/>
</dbReference>
<gene>
    <name evidence="1" type="ORF">FN976_01035</name>
</gene>
<keyword evidence="2" id="KW-1185">Reference proteome</keyword>
<protein>
    <submittedName>
        <fullName evidence="1">Uncharacterized protein</fullName>
    </submittedName>
</protein>
<reference evidence="1 2" key="1">
    <citation type="submission" date="2019-07" db="EMBL/GenBank/DDBJ databases">
        <title>Caenimonas sedimenti sp. nov., isolated from activated sludge.</title>
        <authorList>
            <person name="Xu J."/>
        </authorList>
    </citation>
    <scope>NUCLEOTIDE SEQUENCE [LARGE SCALE GENOMIC DNA]</scope>
    <source>
        <strain evidence="1 2">HX-9-20</strain>
    </source>
</reference>
<accession>A0A562ZW63</accession>
<dbReference type="AlphaFoldDB" id="A0A562ZW63"/>
<dbReference type="OrthoDB" id="8905508at2"/>